<evidence type="ECO:0000313" key="2">
    <source>
        <dbReference type="Proteomes" id="UP000231791"/>
    </source>
</evidence>
<dbReference type="KEGG" id="slx:SLAV_36000"/>
<accession>A0A2K8PR95</accession>
<reference evidence="1 2" key="1">
    <citation type="submission" date="2017-11" db="EMBL/GenBank/DDBJ databases">
        <title>Complete genome sequence of Streptomyces lavendulae subsp. lavendulae CCM 3239 (formerly 'Streptomyces aureofaciens CCM 3239'), the producer of the angucycline-type antibiotic auricin.</title>
        <authorList>
            <person name="Busche T."/>
            <person name="Novakova R."/>
            <person name="Al'Dilaimi A."/>
            <person name="Homerova D."/>
            <person name="Feckova L."/>
            <person name="Rezuchova B."/>
            <person name="Mingyar E."/>
            <person name="Csolleiova D."/>
            <person name="Bekeova C."/>
            <person name="Winkler A."/>
            <person name="Sevcikova B."/>
            <person name="Kalinowski J."/>
            <person name="Kormanec J."/>
            <person name="Ruckert C."/>
        </authorList>
    </citation>
    <scope>NUCLEOTIDE SEQUENCE [LARGE SCALE GENOMIC DNA]</scope>
    <source>
        <strain evidence="1 2">CCM 3239</strain>
    </source>
</reference>
<dbReference type="Proteomes" id="UP000231791">
    <property type="component" value="Chromosome"/>
</dbReference>
<dbReference type="AlphaFoldDB" id="A0A2K8PR95"/>
<dbReference type="GeneID" id="49388169"/>
<evidence type="ECO:0000313" key="1">
    <source>
        <dbReference type="EMBL" id="ATZ28968.1"/>
    </source>
</evidence>
<protein>
    <submittedName>
        <fullName evidence="1">Uncharacterized protein</fullName>
    </submittedName>
</protein>
<dbReference type="RefSeq" id="WP_100661138.1">
    <property type="nucleotide sequence ID" value="NZ_CP024985.1"/>
</dbReference>
<organism evidence="1 2">
    <name type="scientific">Streptomyces lavendulae subsp. lavendulae</name>
    <dbReference type="NCBI Taxonomy" id="58340"/>
    <lineage>
        <taxon>Bacteria</taxon>
        <taxon>Bacillati</taxon>
        <taxon>Actinomycetota</taxon>
        <taxon>Actinomycetes</taxon>
        <taxon>Kitasatosporales</taxon>
        <taxon>Streptomycetaceae</taxon>
        <taxon>Streptomyces</taxon>
    </lineage>
</organism>
<sequence length="129" mass="13712">MTHTNLREPATGNAAAGGNGKAASDKAIAPSGGGSRGEARADWQPIGYYYNLRGHGVFEQLLQAPGVTAYTGVFATVAEVYPPSDKPFMGGAVMTVHNVVPLDGERVEIRVDTGWPDDLPVRVQLLYWA</sequence>
<dbReference type="EMBL" id="CP024985">
    <property type="protein sequence ID" value="ATZ28968.1"/>
    <property type="molecule type" value="Genomic_DNA"/>
</dbReference>
<proteinExistence type="predicted"/>
<name>A0A2K8PR95_STRLA</name>
<gene>
    <name evidence="1" type="ORF">SLAV_36000</name>
</gene>
<keyword evidence="2" id="KW-1185">Reference proteome</keyword>